<name>A0A5A7SAW0_9NOCA</name>
<dbReference type="PANTHER" id="PTHR43104:SF2">
    <property type="entry name" value="L-2-HYDROXYGLUTARATE DEHYDROGENASE, MITOCHONDRIAL"/>
    <property type="match status" value="1"/>
</dbReference>
<dbReference type="Gene3D" id="3.30.9.10">
    <property type="entry name" value="D-Amino Acid Oxidase, subunit A, domain 2"/>
    <property type="match status" value="1"/>
</dbReference>
<dbReference type="NCBIfam" id="NF003603">
    <property type="entry name" value="PRK05257.1-1"/>
    <property type="match status" value="1"/>
</dbReference>
<evidence type="ECO:0000256" key="3">
    <source>
        <dbReference type="ARBA" id="ARBA00005012"/>
    </source>
</evidence>
<dbReference type="NCBIfam" id="NF003605">
    <property type="entry name" value="PRK05257.1-4"/>
    <property type="match status" value="1"/>
</dbReference>
<dbReference type="Pfam" id="PF06039">
    <property type="entry name" value="Mqo"/>
    <property type="match status" value="1"/>
</dbReference>
<evidence type="ECO:0000256" key="4">
    <source>
        <dbReference type="ARBA" id="ARBA00022532"/>
    </source>
</evidence>
<evidence type="ECO:0000256" key="5">
    <source>
        <dbReference type="ARBA" id="ARBA00022630"/>
    </source>
</evidence>
<evidence type="ECO:0000256" key="8">
    <source>
        <dbReference type="HAMAP-Rule" id="MF_00212"/>
    </source>
</evidence>
<keyword evidence="4 8" id="KW-0816">Tricarboxylic acid cycle</keyword>
<comment type="caution">
    <text evidence="10">The sequence shown here is derived from an EMBL/GenBank/DDBJ whole genome shotgun (WGS) entry which is preliminary data.</text>
</comment>
<proteinExistence type="inferred from homology"/>
<dbReference type="UniPathway" id="UPA00223">
    <property type="reaction ID" value="UER01008"/>
</dbReference>
<evidence type="ECO:0000313" key="11">
    <source>
        <dbReference type="Proteomes" id="UP000322244"/>
    </source>
</evidence>
<keyword evidence="7 8" id="KW-0560">Oxidoreductase</keyword>
<dbReference type="GO" id="GO:0006099">
    <property type="term" value="P:tricarboxylic acid cycle"/>
    <property type="evidence" value="ECO:0007669"/>
    <property type="project" value="UniProtKB-UniRule"/>
</dbReference>
<comment type="catalytic activity">
    <reaction evidence="1 8">
        <text>(S)-malate + a quinone = a quinol + oxaloacetate</text>
        <dbReference type="Rhea" id="RHEA:46012"/>
        <dbReference type="ChEBI" id="CHEBI:15589"/>
        <dbReference type="ChEBI" id="CHEBI:16452"/>
        <dbReference type="ChEBI" id="CHEBI:24646"/>
        <dbReference type="ChEBI" id="CHEBI:132124"/>
        <dbReference type="EC" id="1.1.5.4"/>
    </reaction>
</comment>
<evidence type="ECO:0000256" key="7">
    <source>
        <dbReference type="ARBA" id="ARBA00023002"/>
    </source>
</evidence>
<dbReference type="EC" id="1.1.5.4" evidence="8"/>
<feature type="transmembrane region" description="Helical" evidence="9">
    <location>
        <begin position="12"/>
        <end position="31"/>
    </location>
</feature>
<dbReference type="Proteomes" id="UP000322244">
    <property type="component" value="Unassembled WGS sequence"/>
</dbReference>
<evidence type="ECO:0000256" key="6">
    <source>
        <dbReference type="ARBA" id="ARBA00022827"/>
    </source>
</evidence>
<dbReference type="PANTHER" id="PTHR43104">
    <property type="entry name" value="L-2-HYDROXYGLUTARATE DEHYDROGENASE, MITOCHONDRIAL"/>
    <property type="match status" value="1"/>
</dbReference>
<dbReference type="Gene3D" id="3.50.50.60">
    <property type="entry name" value="FAD/NAD(P)-binding domain"/>
    <property type="match status" value="1"/>
</dbReference>
<evidence type="ECO:0000256" key="1">
    <source>
        <dbReference type="ARBA" id="ARBA00001139"/>
    </source>
</evidence>
<dbReference type="InterPro" id="IPR006231">
    <property type="entry name" value="MQO"/>
</dbReference>
<keyword evidence="9" id="KW-1133">Transmembrane helix</keyword>
<dbReference type="GO" id="GO:0047545">
    <property type="term" value="F:(S)-2-hydroxyglutarate dehydrogenase activity"/>
    <property type="evidence" value="ECO:0007669"/>
    <property type="project" value="TreeGrafter"/>
</dbReference>
<dbReference type="InterPro" id="IPR036188">
    <property type="entry name" value="FAD/NAD-bd_sf"/>
</dbReference>
<dbReference type="AlphaFoldDB" id="A0A5A7SAW0"/>
<gene>
    <name evidence="8 10" type="primary">mqo</name>
    <name evidence="10" type="ORF">FOY51_07530</name>
</gene>
<dbReference type="NCBIfam" id="NF003606">
    <property type="entry name" value="PRK05257.2-1"/>
    <property type="match status" value="1"/>
</dbReference>
<keyword evidence="9" id="KW-0472">Membrane</keyword>
<evidence type="ECO:0000256" key="9">
    <source>
        <dbReference type="SAM" id="Phobius"/>
    </source>
</evidence>
<dbReference type="EMBL" id="VLNY01000003">
    <property type="protein sequence ID" value="KAA0023268.1"/>
    <property type="molecule type" value="Genomic_DNA"/>
</dbReference>
<dbReference type="HAMAP" id="MF_00212">
    <property type="entry name" value="MQO"/>
    <property type="match status" value="1"/>
</dbReference>
<protein>
    <recommendedName>
        <fullName evidence="8">Probable malate:quinone oxidoreductase</fullName>
        <ecNumber evidence="8">1.1.5.4</ecNumber>
    </recommendedName>
    <alternativeName>
        <fullName evidence="8">MQO</fullName>
    </alternativeName>
    <alternativeName>
        <fullName evidence="8">Malate dehydrogenase [quinone]</fullName>
    </alternativeName>
</protein>
<dbReference type="OrthoDB" id="9763983at2"/>
<dbReference type="NCBIfam" id="NF003610">
    <property type="entry name" value="PRK05257.3-1"/>
    <property type="match status" value="1"/>
</dbReference>
<comment type="similarity">
    <text evidence="8">Belongs to the MQO family.</text>
</comment>
<comment type="cofactor">
    <cofactor evidence="2 8">
        <name>FAD</name>
        <dbReference type="ChEBI" id="CHEBI:57692"/>
    </cofactor>
</comment>
<keyword evidence="11" id="KW-1185">Reference proteome</keyword>
<dbReference type="NCBIfam" id="TIGR01320">
    <property type="entry name" value="mal_quin_oxido"/>
    <property type="match status" value="1"/>
</dbReference>
<dbReference type="SUPFAM" id="SSF51905">
    <property type="entry name" value="FAD/NAD(P)-binding domain"/>
    <property type="match status" value="1"/>
</dbReference>
<comment type="pathway">
    <text evidence="3 8">Carbohydrate metabolism; tricarboxylic acid cycle; oxaloacetate from (S)-malate (quinone route): step 1/1.</text>
</comment>
<dbReference type="GO" id="GO:0008924">
    <property type="term" value="F:L-malate dehydrogenase (quinone) activity"/>
    <property type="evidence" value="ECO:0007669"/>
    <property type="project" value="UniProtKB-UniRule"/>
</dbReference>
<dbReference type="RefSeq" id="WP_149429612.1">
    <property type="nucleotide sequence ID" value="NZ_VLNY01000003.1"/>
</dbReference>
<dbReference type="NCBIfam" id="NF003611">
    <property type="entry name" value="PRK05257.3-2"/>
    <property type="match status" value="1"/>
</dbReference>
<keyword evidence="5 8" id="KW-0285">Flavoprotein</keyword>
<organism evidence="10 11">
    <name type="scientific">Antrihabitans cavernicola</name>
    <dbReference type="NCBI Taxonomy" id="2495913"/>
    <lineage>
        <taxon>Bacteria</taxon>
        <taxon>Bacillati</taxon>
        <taxon>Actinomycetota</taxon>
        <taxon>Actinomycetes</taxon>
        <taxon>Mycobacteriales</taxon>
        <taxon>Nocardiaceae</taxon>
        <taxon>Antrihabitans</taxon>
    </lineage>
</organism>
<sequence length="512" mass="54682">MSNAAADQKTDVVLVGAGIMSATLGALLHQLQPDWSVSVYERLDAAAAESTDPWNNAGTGHSALCELNYTPENADGSVDVSKAITVNEQFQVSRQFWSHAVENGVLSDPKDFINPIPHVSFVHGADNVKYLRARYDALAGHPLFAGMEYIDDADEFSRRLPLMAKGRDFSDPVALNWSDGGTDIDFGALTKQFLNYISKSGGAVHFGHDVRNIAKQSDGTWKLKVRNNRTGEKKTVNAKFVFVGAGGGALHLLQQSGIKEAKGFGGFPVSGAFFRCTNRELIDQHHAKVYGKAAVGAPPMSVPHLDTRVIGGTPGLLFGPYAGWSPKFLKEGKLTDLPGSIRPNNLMSLLGVGVTELGLTKYLVSELLASPADRVDTLSEFVPKAIGKDWELIVAGQRVQVIRRKGVGGVLEFGTAVITAEDGSIAGLLGASPGASTAVPAMLDVLKSCFGEQYRSWEPKLKEMVPSLGVKLSGDPKLFDEVWDWTSGALELKTDNIASNTGTSKVAASATV</sequence>
<evidence type="ECO:0000313" key="10">
    <source>
        <dbReference type="EMBL" id="KAA0023268.1"/>
    </source>
</evidence>
<keyword evidence="6 8" id="KW-0274">FAD</keyword>
<accession>A0A5A7SAW0</accession>
<dbReference type="NCBIfam" id="NF009875">
    <property type="entry name" value="PRK13339.1"/>
    <property type="match status" value="1"/>
</dbReference>
<reference evidence="10 11" key="1">
    <citation type="submission" date="2019-07" db="EMBL/GenBank/DDBJ databases">
        <title>Rhodococcus cavernicolus sp. nov., isolated from a cave.</title>
        <authorList>
            <person name="Lee S.D."/>
        </authorList>
    </citation>
    <scope>NUCLEOTIDE SEQUENCE [LARGE SCALE GENOMIC DNA]</scope>
    <source>
        <strain evidence="10 11">C1-24</strain>
    </source>
</reference>
<keyword evidence="9" id="KW-0812">Transmembrane</keyword>
<evidence type="ECO:0000256" key="2">
    <source>
        <dbReference type="ARBA" id="ARBA00001974"/>
    </source>
</evidence>